<accession>A0A7I7YU21</accession>
<dbReference type="OrthoDB" id="4733097at2"/>
<dbReference type="RefSeq" id="WP_085269697.1">
    <property type="nucleotide sequence ID" value="NZ_AP022614.1"/>
</dbReference>
<name>A0A7I7YU21_9MYCO</name>
<dbReference type="EMBL" id="AP022614">
    <property type="protein sequence ID" value="BBZ44692.1"/>
    <property type="molecule type" value="Genomic_DNA"/>
</dbReference>
<evidence type="ECO:0000313" key="2">
    <source>
        <dbReference type="Proteomes" id="UP000467105"/>
    </source>
</evidence>
<evidence type="ECO:0000313" key="1">
    <source>
        <dbReference type="EMBL" id="BBZ44692.1"/>
    </source>
</evidence>
<gene>
    <name evidence="1" type="ORF">MPRM_19730</name>
</gene>
<dbReference type="Proteomes" id="UP000467105">
    <property type="component" value="Chromosome"/>
</dbReference>
<proteinExistence type="predicted"/>
<reference evidence="1 2" key="1">
    <citation type="journal article" date="2019" name="Emerg. Microbes Infect.">
        <title>Comprehensive subspecies identification of 175 nontuberculous mycobacteria species based on 7547 genomic profiles.</title>
        <authorList>
            <person name="Matsumoto Y."/>
            <person name="Kinjo T."/>
            <person name="Motooka D."/>
            <person name="Nabeya D."/>
            <person name="Jung N."/>
            <person name="Uechi K."/>
            <person name="Horii T."/>
            <person name="Iida T."/>
            <person name="Fujita J."/>
            <person name="Nakamura S."/>
        </authorList>
    </citation>
    <scope>NUCLEOTIDE SEQUENCE [LARGE SCALE GENOMIC DNA]</scope>
    <source>
        <strain evidence="1 2">JCM 14742</strain>
    </source>
</reference>
<protein>
    <submittedName>
        <fullName evidence="1">Uncharacterized protein</fullName>
    </submittedName>
</protein>
<keyword evidence="2" id="KW-1185">Reference proteome</keyword>
<dbReference type="AlphaFoldDB" id="A0A7I7YU21"/>
<sequence length="76" mass="8991">MPLNWSDAPRVHPRDIRVGDLIGTLDQTEMRYTVKLIGEPQKNPKQWTFFGRDDNGRQHTGTFRESDMVCRYAKRR</sequence>
<organism evidence="1 2">
    <name type="scientific">Mycobacterium parmense</name>
    <dbReference type="NCBI Taxonomy" id="185642"/>
    <lineage>
        <taxon>Bacteria</taxon>
        <taxon>Bacillati</taxon>
        <taxon>Actinomycetota</taxon>
        <taxon>Actinomycetes</taxon>
        <taxon>Mycobacteriales</taxon>
        <taxon>Mycobacteriaceae</taxon>
        <taxon>Mycobacterium</taxon>
        <taxon>Mycobacterium simiae complex</taxon>
    </lineage>
</organism>